<organism evidence="1 2">
    <name type="scientific">Alkalibacterium thalassium</name>
    <dbReference type="NCBI Taxonomy" id="426701"/>
    <lineage>
        <taxon>Bacteria</taxon>
        <taxon>Bacillati</taxon>
        <taxon>Bacillota</taxon>
        <taxon>Bacilli</taxon>
        <taxon>Lactobacillales</taxon>
        <taxon>Carnobacteriaceae</taxon>
        <taxon>Alkalibacterium</taxon>
    </lineage>
</organism>
<sequence>MLRIGIVVLGVEKWKECRTVAKTVLPYLKNIGKRAYGTSFELIDLEKYNQSLDGEWNLTEKGLKKFNEKDGFIFVLPTFSEEVPESYQSFFSHIHRELQHKSVMTICFGDKDEKRHTMEQLNICLLKYDLALPATDIFVPKYTFVEWETKPDIENMITDHVNDYLHWAMSTKYLRNIRKSLVM</sequence>
<proteinExistence type="predicted"/>
<dbReference type="SUPFAM" id="SSF52218">
    <property type="entry name" value="Flavoproteins"/>
    <property type="match status" value="1"/>
</dbReference>
<keyword evidence="2" id="KW-1185">Reference proteome</keyword>
<protein>
    <submittedName>
        <fullName evidence="1">NADPH-dependent FMN reductase</fullName>
    </submittedName>
</protein>
<dbReference type="Gene3D" id="3.40.50.360">
    <property type="match status" value="1"/>
</dbReference>
<dbReference type="OrthoDB" id="2166041at2"/>
<dbReference type="STRING" id="426701.SAMN04488098_10391"/>
<dbReference type="RefSeq" id="WP_091267860.1">
    <property type="nucleotide sequence ID" value="NZ_FNFK01000039.1"/>
</dbReference>
<dbReference type="InterPro" id="IPR029039">
    <property type="entry name" value="Flavoprotein-like_sf"/>
</dbReference>
<dbReference type="EMBL" id="FNFK01000039">
    <property type="protein sequence ID" value="SDK56398.1"/>
    <property type="molecule type" value="Genomic_DNA"/>
</dbReference>
<evidence type="ECO:0000313" key="2">
    <source>
        <dbReference type="Proteomes" id="UP000199433"/>
    </source>
</evidence>
<evidence type="ECO:0000313" key="1">
    <source>
        <dbReference type="EMBL" id="SDK56398.1"/>
    </source>
</evidence>
<accession>A0A1G9CXI5</accession>
<name>A0A1G9CXI5_9LACT</name>
<reference evidence="2" key="1">
    <citation type="submission" date="2016-10" db="EMBL/GenBank/DDBJ databases">
        <authorList>
            <person name="Varghese N."/>
            <person name="Submissions S."/>
        </authorList>
    </citation>
    <scope>NUCLEOTIDE SEQUENCE [LARGE SCALE GENOMIC DNA]</scope>
    <source>
        <strain evidence="2">DSM 19181</strain>
    </source>
</reference>
<gene>
    <name evidence="1" type="ORF">SAMN04488098_10391</name>
</gene>
<dbReference type="Proteomes" id="UP000199433">
    <property type="component" value="Unassembled WGS sequence"/>
</dbReference>
<dbReference type="AlphaFoldDB" id="A0A1G9CXI5"/>